<protein>
    <submittedName>
        <fullName evidence="9">Biopolymer transport protein ExbD/TolR</fullName>
    </submittedName>
</protein>
<evidence type="ECO:0000256" key="4">
    <source>
        <dbReference type="ARBA" id="ARBA00022692"/>
    </source>
</evidence>
<evidence type="ECO:0000256" key="2">
    <source>
        <dbReference type="ARBA" id="ARBA00005811"/>
    </source>
</evidence>
<proteinExistence type="inferred from homology"/>
<dbReference type="Pfam" id="PF02472">
    <property type="entry name" value="ExbD"/>
    <property type="match status" value="1"/>
</dbReference>
<keyword evidence="7" id="KW-0653">Protein transport</keyword>
<evidence type="ECO:0000256" key="8">
    <source>
        <dbReference type="SAM" id="Phobius"/>
    </source>
</evidence>
<dbReference type="GO" id="GO:0022857">
    <property type="term" value="F:transmembrane transporter activity"/>
    <property type="evidence" value="ECO:0007669"/>
    <property type="project" value="InterPro"/>
</dbReference>
<keyword evidence="3" id="KW-1003">Cell membrane</keyword>
<evidence type="ECO:0000256" key="5">
    <source>
        <dbReference type="ARBA" id="ARBA00022989"/>
    </source>
</evidence>
<evidence type="ECO:0000256" key="7">
    <source>
        <dbReference type="RuleBase" id="RU003879"/>
    </source>
</evidence>
<sequence>MDFPRQNRKFRELPLTPLIDVVFILIVFFMLTTSFMKTESLELMLPSAGGTSDVERQRLARIFIHSDGGLSFGGRRLEVPELNQILKTVFSENAEQRVVLFSAPNVSMQRLVDVMDMVHVAGGKSLFVREWKLPGTHAAPAGESPAAQP</sequence>
<dbReference type="GO" id="GO:0015031">
    <property type="term" value="P:protein transport"/>
    <property type="evidence" value="ECO:0007669"/>
    <property type="project" value="UniProtKB-KW"/>
</dbReference>
<name>G4WV92_9BACT</name>
<comment type="similarity">
    <text evidence="2 7">Belongs to the ExbD/TolR family.</text>
</comment>
<dbReference type="AlphaFoldDB" id="G4WV92"/>
<reference evidence="9" key="1">
    <citation type="journal article" date="2011" name="J. Bacteriol.">
        <title>Long-chain N-acyl amino acid synthases are linked to the putative PEP-CTERM/exosortase protein-sorting system in Gram-negative bacteria.</title>
        <authorList>
            <person name="Craig J.W."/>
            <person name="Cherry M.A."/>
            <person name="Brady S.F."/>
        </authorList>
    </citation>
    <scope>NUCLEOTIDE SEQUENCE</scope>
</reference>
<keyword evidence="5 8" id="KW-1133">Transmembrane helix</keyword>
<comment type="subcellular location">
    <subcellularLocation>
        <location evidence="1">Cell membrane</location>
        <topology evidence="1">Single-pass membrane protein</topology>
    </subcellularLocation>
    <subcellularLocation>
        <location evidence="7">Cell membrane</location>
        <topology evidence="7">Single-pass type II membrane protein</topology>
    </subcellularLocation>
</comment>
<feature type="transmembrane region" description="Helical" evidence="8">
    <location>
        <begin position="15"/>
        <end position="36"/>
    </location>
</feature>
<organism evidence="9">
    <name type="scientific">uncultured bacterium CSL1</name>
    <dbReference type="NCBI Taxonomy" id="1091565"/>
    <lineage>
        <taxon>Bacteria</taxon>
        <taxon>environmental samples</taxon>
    </lineage>
</organism>
<evidence type="ECO:0000256" key="6">
    <source>
        <dbReference type="ARBA" id="ARBA00023136"/>
    </source>
</evidence>
<dbReference type="Gene3D" id="3.30.420.270">
    <property type="match status" value="1"/>
</dbReference>
<keyword evidence="6 8" id="KW-0472">Membrane</keyword>
<evidence type="ECO:0000256" key="3">
    <source>
        <dbReference type="ARBA" id="ARBA00022475"/>
    </source>
</evidence>
<dbReference type="PANTHER" id="PTHR30558">
    <property type="entry name" value="EXBD MEMBRANE COMPONENT OF PMF-DRIVEN MACROMOLECULE IMPORT SYSTEM"/>
    <property type="match status" value="1"/>
</dbReference>
<keyword evidence="4 7" id="KW-0812">Transmembrane</keyword>
<dbReference type="PANTHER" id="PTHR30558:SF3">
    <property type="entry name" value="BIOPOLYMER TRANSPORT PROTEIN EXBD-RELATED"/>
    <property type="match status" value="1"/>
</dbReference>
<dbReference type="GO" id="GO:0005886">
    <property type="term" value="C:plasma membrane"/>
    <property type="evidence" value="ECO:0007669"/>
    <property type="project" value="UniProtKB-SubCell"/>
</dbReference>
<dbReference type="InterPro" id="IPR003400">
    <property type="entry name" value="ExbD"/>
</dbReference>
<evidence type="ECO:0000256" key="1">
    <source>
        <dbReference type="ARBA" id="ARBA00004162"/>
    </source>
</evidence>
<accession>G4WV92</accession>
<dbReference type="EMBL" id="JF429407">
    <property type="protein sequence ID" value="AEQ20344.1"/>
    <property type="molecule type" value="Genomic_DNA"/>
</dbReference>
<evidence type="ECO:0000313" key="9">
    <source>
        <dbReference type="EMBL" id="AEQ20344.1"/>
    </source>
</evidence>
<keyword evidence="7" id="KW-0813">Transport</keyword>